<proteinExistence type="predicted"/>
<evidence type="ECO:0000256" key="3">
    <source>
        <dbReference type="PROSITE-ProRule" id="PRU00176"/>
    </source>
</evidence>
<dbReference type="PANTHER" id="PTHR23236">
    <property type="entry name" value="EUKARYOTIC TRANSLATION INITIATION FACTOR 4B/4H"/>
    <property type="match status" value="1"/>
</dbReference>
<feature type="region of interest" description="Disordered" evidence="4">
    <location>
        <begin position="1"/>
        <end position="59"/>
    </location>
</feature>
<dbReference type="Proteomes" id="UP000198406">
    <property type="component" value="Unassembled WGS sequence"/>
</dbReference>
<organism evidence="6 7">
    <name type="scientific">Fistulifera solaris</name>
    <name type="common">Oleaginous diatom</name>
    <dbReference type="NCBI Taxonomy" id="1519565"/>
    <lineage>
        <taxon>Eukaryota</taxon>
        <taxon>Sar</taxon>
        <taxon>Stramenopiles</taxon>
        <taxon>Ochrophyta</taxon>
        <taxon>Bacillariophyta</taxon>
        <taxon>Bacillariophyceae</taxon>
        <taxon>Bacillariophycidae</taxon>
        <taxon>Naviculales</taxon>
        <taxon>Naviculaceae</taxon>
        <taxon>Fistulifera</taxon>
    </lineage>
</organism>
<dbReference type="SMART" id="SM00360">
    <property type="entry name" value="RRM"/>
    <property type="match status" value="2"/>
</dbReference>
<evidence type="ECO:0000313" key="7">
    <source>
        <dbReference type="Proteomes" id="UP000198406"/>
    </source>
</evidence>
<dbReference type="InterPro" id="IPR012677">
    <property type="entry name" value="Nucleotide-bd_a/b_plait_sf"/>
</dbReference>
<feature type="domain" description="RRM" evidence="5">
    <location>
        <begin position="65"/>
        <end position="144"/>
    </location>
</feature>
<keyword evidence="2 3" id="KW-0694">RNA-binding</keyword>
<keyword evidence="7" id="KW-1185">Reference proteome</keyword>
<comment type="caution">
    <text evidence="6">The sequence shown here is derived from an EMBL/GenBank/DDBJ whole genome shotgun (WGS) entry which is preliminary data.</text>
</comment>
<dbReference type="Pfam" id="PF00076">
    <property type="entry name" value="RRM_1"/>
    <property type="match status" value="2"/>
</dbReference>
<dbReference type="PANTHER" id="PTHR23236:SF119">
    <property type="entry name" value="NUCLEAR RNA-BINDING PROTEIN SART-3"/>
    <property type="match status" value="1"/>
</dbReference>
<dbReference type="Gene3D" id="3.30.70.330">
    <property type="match status" value="2"/>
</dbReference>
<evidence type="ECO:0000256" key="4">
    <source>
        <dbReference type="SAM" id="MobiDB-lite"/>
    </source>
</evidence>
<protein>
    <recommendedName>
        <fullName evidence="5">RRM domain-containing protein</fullName>
    </recommendedName>
</protein>
<accession>A0A1Z5K464</accession>
<feature type="compositionally biased region" description="Basic residues" evidence="4">
    <location>
        <begin position="26"/>
        <end position="36"/>
    </location>
</feature>
<evidence type="ECO:0000256" key="1">
    <source>
        <dbReference type="ARBA" id="ARBA00022737"/>
    </source>
</evidence>
<feature type="compositionally biased region" description="Basic and acidic residues" evidence="4">
    <location>
        <begin position="13"/>
        <end position="25"/>
    </location>
</feature>
<reference evidence="6 7" key="1">
    <citation type="journal article" date="2015" name="Plant Cell">
        <title>Oil accumulation by the oleaginous diatom Fistulifera solaris as revealed by the genome and transcriptome.</title>
        <authorList>
            <person name="Tanaka T."/>
            <person name="Maeda Y."/>
            <person name="Veluchamy A."/>
            <person name="Tanaka M."/>
            <person name="Abida H."/>
            <person name="Marechal E."/>
            <person name="Bowler C."/>
            <person name="Muto M."/>
            <person name="Sunaga Y."/>
            <person name="Tanaka M."/>
            <person name="Yoshino T."/>
            <person name="Taniguchi T."/>
            <person name="Fukuda Y."/>
            <person name="Nemoto M."/>
            <person name="Matsumoto M."/>
            <person name="Wong P.S."/>
            <person name="Aburatani S."/>
            <person name="Fujibuchi W."/>
        </authorList>
    </citation>
    <scope>NUCLEOTIDE SEQUENCE [LARGE SCALE GENOMIC DNA]</scope>
    <source>
        <strain evidence="6 7">JPCC DA0580</strain>
    </source>
</reference>
<gene>
    <name evidence="6" type="ORF">FisN_1Lh375</name>
</gene>
<feature type="domain" description="RRM" evidence="5">
    <location>
        <begin position="159"/>
        <end position="239"/>
    </location>
</feature>
<evidence type="ECO:0000256" key="2">
    <source>
        <dbReference type="ARBA" id="ARBA00022884"/>
    </source>
</evidence>
<dbReference type="OrthoDB" id="439808at2759"/>
<keyword evidence="1" id="KW-0677">Repeat</keyword>
<sequence>MASEDEESSRVGGEGEKTEQAETDKKRRRRKRNRNKKNAEDQEEEQALTPQLTSIENERTSQVDRTVFVEGIPYTAKPDDIREFFQQHGLEDIEDVRLPVWQDTGRLRGFGHVVFTSLTSKDKALALSGKYLQNRYLSISAANKPKEQRFEATSSEPSKKIMLKNLSYEATEEDIQVALEKYGRIVEGGVRVVRHSVGERRSKGFAYVEFESIESARKVMQQKIVIHNRQAFCDYDHGRVKGSFRTADGRYWQKEYGHTTDGRESKKQKV</sequence>
<name>A0A1Z5K464_FISSO</name>
<dbReference type="EMBL" id="BDSP01000153">
    <property type="protein sequence ID" value="GAX20962.1"/>
    <property type="molecule type" value="Genomic_DNA"/>
</dbReference>
<evidence type="ECO:0000313" key="6">
    <source>
        <dbReference type="EMBL" id="GAX20962.1"/>
    </source>
</evidence>
<dbReference type="SUPFAM" id="SSF54928">
    <property type="entry name" value="RNA-binding domain, RBD"/>
    <property type="match status" value="1"/>
</dbReference>
<evidence type="ECO:0000259" key="5">
    <source>
        <dbReference type="PROSITE" id="PS50102"/>
    </source>
</evidence>
<dbReference type="AlphaFoldDB" id="A0A1Z5K464"/>
<dbReference type="InterPro" id="IPR035979">
    <property type="entry name" value="RBD_domain_sf"/>
</dbReference>
<dbReference type="InParanoid" id="A0A1Z5K464"/>
<dbReference type="InterPro" id="IPR000504">
    <property type="entry name" value="RRM_dom"/>
</dbReference>
<dbReference type="PROSITE" id="PS50102">
    <property type="entry name" value="RRM"/>
    <property type="match status" value="2"/>
</dbReference>
<dbReference type="GO" id="GO:0003723">
    <property type="term" value="F:RNA binding"/>
    <property type="evidence" value="ECO:0007669"/>
    <property type="project" value="UniProtKB-UniRule"/>
</dbReference>